<dbReference type="Gene3D" id="3.40.720.10">
    <property type="entry name" value="Alkaline Phosphatase, subunit A"/>
    <property type="match status" value="1"/>
</dbReference>
<reference evidence="2" key="1">
    <citation type="submission" date="2018-12" db="EMBL/GenBank/DDBJ databases">
        <title>Tengunoibacter tsumagoiensis gen. nov., sp. nov., Dictyobacter kobayashii sp. nov., D. alpinus sp. nov., and D. joshuensis sp. nov. and description of Dictyobacteraceae fam. nov. within the order Ktedonobacterales isolated from Tengu-no-mugimeshi.</title>
        <authorList>
            <person name="Wang C.M."/>
            <person name="Zheng Y."/>
            <person name="Sakai Y."/>
            <person name="Toyoda A."/>
            <person name="Minakuchi Y."/>
            <person name="Abe K."/>
            <person name="Yokota A."/>
            <person name="Yabe S."/>
        </authorList>
    </citation>
    <scope>NUCLEOTIDE SEQUENCE [LARGE SCALE GENOMIC DNA]</scope>
    <source>
        <strain evidence="2">Uno16</strain>
    </source>
</reference>
<organism evidence="1 2">
    <name type="scientific">Dictyobacter alpinus</name>
    <dbReference type="NCBI Taxonomy" id="2014873"/>
    <lineage>
        <taxon>Bacteria</taxon>
        <taxon>Bacillati</taxon>
        <taxon>Chloroflexota</taxon>
        <taxon>Ktedonobacteria</taxon>
        <taxon>Ktedonobacterales</taxon>
        <taxon>Dictyobacteraceae</taxon>
        <taxon>Dictyobacter</taxon>
    </lineage>
</organism>
<dbReference type="AlphaFoldDB" id="A0A402B2G0"/>
<protein>
    <submittedName>
        <fullName evidence="1">Phosphodiesterase</fullName>
    </submittedName>
</protein>
<dbReference type="SUPFAM" id="SSF53649">
    <property type="entry name" value="Alkaline phosphatase-like"/>
    <property type="match status" value="1"/>
</dbReference>
<dbReference type="PANTHER" id="PTHR10151">
    <property type="entry name" value="ECTONUCLEOTIDE PYROPHOSPHATASE/PHOSPHODIESTERASE"/>
    <property type="match status" value="1"/>
</dbReference>
<proteinExistence type="predicted"/>
<dbReference type="RefSeq" id="WP_161981954.1">
    <property type="nucleotide sequence ID" value="NZ_BIFT01000001.1"/>
</dbReference>
<gene>
    <name evidence="1" type="ORF">KDA_10280</name>
</gene>
<evidence type="ECO:0000313" key="1">
    <source>
        <dbReference type="EMBL" id="GCE25544.1"/>
    </source>
</evidence>
<dbReference type="InterPro" id="IPR002591">
    <property type="entry name" value="Phosphodiest/P_Trfase"/>
</dbReference>
<comment type="caution">
    <text evidence="1">The sequence shown here is derived from an EMBL/GenBank/DDBJ whole genome shotgun (WGS) entry which is preliminary data.</text>
</comment>
<dbReference type="EMBL" id="BIFT01000001">
    <property type="protein sequence ID" value="GCE25544.1"/>
    <property type="molecule type" value="Genomic_DNA"/>
</dbReference>
<accession>A0A402B2G0</accession>
<dbReference type="PANTHER" id="PTHR10151:SF120">
    <property type="entry name" value="BIS(5'-ADENOSYL)-TRIPHOSPHATASE"/>
    <property type="match status" value="1"/>
</dbReference>
<sequence length="426" mass="49120">MLNSVSLKAVNSSRFSQRFIRPRYDSYCFSNIPSTIQFLLTGNGQSTLPLDVFGDLPTRYDTVVLFFIDAFGWRFFEKYAKKYEFLKTIVDEGVVSKLTSQFPSTTAAHVTCIHTGLNVGQSGVYEWSYYEPLVNDIISPLTFSFAGDKFARDTIKHSGIAPTEFFPRKTFYQTLAEQGIDSHILQYQAYTPSTYSDIVFRGAEVHPYRVISEAFTDLSTMLKTPKKRPNYYFLYFDRIDTTCHNYGPSSKQLDEAVDSCFKQMDELFLKATRNKAGKTLFMMTADHGQVEVSPYNTYYLNQQMPIINRYLKTNSHGRVLAPAGSARDMFLHIKEEYLTTTVAELKQRLVNRAEVYLTRELLAQNFFGLEAPSRTFLDRVGNVVILPYKRETVWWYEENKFNMHFQGHHGGLTPEEMEIPLLLLNL</sequence>
<dbReference type="Proteomes" id="UP000287171">
    <property type="component" value="Unassembled WGS sequence"/>
</dbReference>
<dbReference type="Pfam" id="PF01663">
    <property type="entry name" value="Phosphodiest"/>
    <property type="match status" value="1"/>
</dbReference>
<evidence type="ECO:0000313" key="2">
    <source>
        <dbReference type="Proteomes" id="UP000287171"/>
    </source>
</evidence>
<dbReference type="InterPro" id="IPR017850">
    <property type="entry name" value="Alkaline_phosphatase_core_sf"/>
</dbReference>
<name>A0A402B2G0_9CHLR</name>
<dbReference type="GO" id="GO:0016787">
    <property type="term" value="F:hydrolase activity"/>
    <property type="evidence" value="ECO:0007669"/>
    <property type="project" value="UniProtKB-ARBA"/>
</dbReference>
<keyword evidence="2" id="KW-1185">Reference proteome</keyword>